<dbReference type="EMBL" id="JAACJO010000009">
    <property type="protein sequence ID" value="KAF5353869.1"/>
    <property type="molecule type" value="Genomic_DNA"/>
</dbReference>
<dbReference type="Proteomes" id="UP000559027">
    <property type="component" value="Unassembled WGS sequence"/>
</dbReference>
<dbReference type="InterPro" id="IPR000504">
    <property type="entry name" value="RRM_dom"/>
</dbReference>
<protein>
    <recommendedName>
        <fullName evidence="4">RRM domain-containing protein</fullName>
    </recommendedName>
</protein>
<accession>A0A8H5D5A8</accession>
<sequence length="123" mass="13609">MDSNADETLDHFIAGPSVDLDIPPPTSTGSEILNEHLSYPSLDIDDDDSSRQESSSHSQSPALFKDRIYVGNLHPSVDEYTLVQVFSKFGKLTSVDYLFHKSGPLKGKPRGYAFIKYADENVS</sequence>
<dbReference type="Gene3D" id="3.30.70.330">
    <property type="match status" value="1"/>
</dbReference>
<organism evidence="5 6">
    <name type="scientific">Leucocoprinus leucothites</name>
    <dbReference type="NCBI Taxonomy" id="201217"/>
    <lineage>
        <taxon>Eukaryota</taxon>
        <taxon>Fungi</taxon>
        <taxon>Dikarya</taxon>
        <taxon>Basidiomycota</taxon>
        <taxon>Agaricomycotina</taxon>
        <taxon>Agaricomycetes</taxon>
        <taxon>Agaricomycetidae</taxon>
        <taxon>Agaricales</taxon>
        <taxon>Agaricineae</taxon>
        <taxon>Agaricaceae</taxon>
        <taxon>Leucocoprinus</taxon>
    </lineage>
</organism>
<reference evidence="5 6" key="1">
    <citation type="journal article" date="2020" name="ISME J.">
        <title>Uncovering the hidden diversity of litter-decomposition mechanisms in mushroom-forming fungi.</title>
        <authorList>
            <person name="Floudas D."/>
            <person name="Bentzer J."/>
            <person name="Ahren D."/>
            <person name="Johansson T."/>
            <person name="Persson P."/>
            <person name="Tunlid A."/>
        </authorList>
    </citation>
    <scope>NUCLEOTIDE SEQUENCE [LARGE SCALE GENOMIC DNA]</scope>
    <source>
        <strain evidence="5 6">CBS 146.42</strain>
    </source>
</reference>
<evidence type="ECO:0000256" key="1">
    <source>
        <dbReference type="ARBA" id="ARBA00022884"/>
    </source>
</evidence>
<dbReference type="InterPro" id="IPR035979">
    <property type="entry name" value="RBD_domain_sf"/>
</dbReference>
<keyword evidence="1 2" id="KW-0694">RNA-binding</keyword>
<dbReference type="PANTHER" id="PTHR21245">
    <property type="entry name" value="HETEROGENEOUS NUCLEAR RIBONUCLEOPROTEIN"/>
    <property type="match status" value="1"/>
</dbReference>
<dbReference type="SUPFAM" id="SSF54928">
    <property type="entry name" value="RNA-binding domain, RBD"/>
    <property type="match status" value="1"/>
</dbReference>
<dbReference type="AlphaFoldDB" id="A0A8H5D5A8"/>
<keyword evidence="6" id="KW-1185">Reference proteome</keyword>
<evidence type="ECO:0000313" key="5">
    <source>
        <dbReference type="EMBL" id="KAF5353869.1"/>
    </source>
</evidence>
<dbReference type="InterPro" id="IPR012677">
    <property type="entry name" value="Nucleotide-bd_a/b_plait_sf"/>
</dbReference>
<feature type="domain" description="RRM" evidence="4">
    <location>
        <begin position="66"/>
        <end position="123"/>
    </location>
</feature>
<proteinExistence type="predicted"/>
<gene>
    <name evidence="5" type="ORF">D9756_007306</name>
</gene>
<feature type="region of interest" description="Disordered" evidence="3">
    <location>
        <begin position="1"/>
        <end position="60"/>
    </location>
</feature>
<evidence type="ECO:0000259" key="4">
    <source>
        <dbReference type="PROSITE" id="PS50102"/>
    </source>
</evidence>
<dbReference type="Pfam" id="PF00076">
    <property type="entry name" value="RRM_1"/>
    <property type="match status" value="1"/>
</dbReference>
<evidence type="ECO:0000256" key="3">
    <source>
        <dbReference type="SAM" id="MobiDB-lite"/>
    </source>
</evidence>
<comment type="caution">
    <text evidence="5">The sequence shown here is derived from an EMBL/GenBank/DDBJ whole genome shotgun (WGS) entry which is preliminary data.</text>
</comment>
<evidence type="ECO:0000313" key="6">
    <source>
        <dbReference type="Proteomes" id="UP000559027"/>
    </source>
</evidence>
<dbReference type="OrthoDB" id="6730379at2759"/>
<evidence type="ECO:0000256" key="2">
    <source>
        <dbReference type="PROSITE-ProRule" id="PRU00176"/>
    </source>
</evidence>
<name>A0A8H5D5A8_9AGAR</name>
<dbReference type="PROSITE" id="PS50102">
    <property type="entry name" value="RRM"/>
    <property type="match status" value="1"/>
</dbReference>
<dbReference type="GO" id="GO:0003723">
    <property type="term" value="F:RNA binding"/>
    <property type="evidence" value="ECO:0007669"/>
    <property type="project" value="UniProtKB-UniRule"/>
</dbReference>